<dbReference type="AlphaFoldDB" id="A0AA41T4N5"/>
<dbReference type="Proteomes" id="UP001166674">
    <property type="component" value="Unassembled WGS sequence"/>
</dbReference>
<reference evidence="2" key="1">
    <citation type="submission" date="2020-03" db="EMBL/GenBank/DDBJ databases">
        <title>Studies in the Genomics of Life Span.</title>
        <authorList>
            <person name="Glass D."/>
        </authorList>
    </citation>
    <scope>NUCLEOTIDE SEQUENCE</scope>
    <source>
        <strain evidence="2">SUZIE</strain>
        <tissue evidence="2">Muscle</tissue>
    </source>
</reference>
<keyword evidence="3" id="KW-1185">Reference proteome</keyword>
<protein>
    <submittedName>
        <fullName evidence="2">Uncharacterized protein</fullName>
    </submittedName>
</protein>
<dbReference type="EMBL" id="JAATJV010385966">
    <property type="protein sequence ID" value="MBZ3883259.1"/>
    <property type="molecule type" value="Genomic_DNA"/>
</dbReference>
<feature type="region of interest" description="Disordered" evidence="1">
    <location>
        <begin position="28"/>
        <end position="86"/>
    </location>
</feature>
<evidence type="ECO:0000313" key="3">
    <source>
        <dbReference type="Proteomes" id="UP001166674"/>
    </source>
</evidence>
<proteinExistence type="predicted"/>
<comment type="caution">
    <text evidence="2">The sequence shown here is derived from an EMBL/GenBank/DDBJ whole genome shotgun (WGS) entry which is preliminary data.</text>
</comment>
<gene>
    <name evidence="2" type="ORF">SUZIE_172045</name>
</gene>
<organism evidence="2 3">
    <name type="scientific">Sciurus carolinensis</name>
    <name type="common">Eastern gray squirrel</name>
    <dbReference type="NCBI Taxonomy" id="30640"/>
    <lineage>
        <taxon>Eukaryota</taxon>
        <taxon>Metazoa</taxon>
        <taxon>Chordata</taxon>
        <taxon>Craniata</taxon>
        <taxon>Vertebrata</taxon>
        <taxon>Euteleostomi</taxon>
        <taxon>Mammalia</taxon>
        <taxon>Eutheria</taxon>
        <taxon>Euarchontoglires</taxon>
        <taxon>Glires</taxon>
        <taxon>Rodentia</taxon>
        <taxon>Sciuromorpha</taxon>
        <taxon>Sciuridae</taxon>
        <taxon>Sciurinae</taxon>
        <taxon>Sciurini</taxon>
        <taxon>Sciurus</taxon>
    </lineage>
</organism>
<evidence type="ECO:0000256" key="1">
    <source>
        <dbReference type="SAM" id="MobiDB-lite"/>
    </source>
</evidence>
<accession>A0AA41T4N5</accession>
<evidence type="ECO:0000313" key="2">
    <source>
        <dbReference type="EMBL" id="MBZ3883259.1"/>
    </source>
</evidence>
<sequence length="237" mass="25716">MVKDGPMMESGTQLCPRLKKCVGQERGRLRKTAHFPDPPSTSPGTIMGRSPAWPPVHLGHSARDRSVPGCTEWSPGGRRQRALEEPPAPALALEKQVRAHQEQQHGDFRRATVVGARGTRPLLRRSHGRWFPASTSVGPGNRCGNVKVRPWAWGEKAAQLGTLRQGLAATLQRDGAEAQQRHLSLHRPPTPSFCLAAEALGRQRPLSIHALPAMVAAAAPGLLKVAQGRPNHRQQPG</sequence>
<name>A0AA41T4N5_SCICA</name>